<dbReference type="PATRIC" id="fig|1303692.3.peg.5565"/>
<accession>N0D3H9</accession>
<dbReference type="KEGG" id="sfi:SFUL_5540"/>
<dbReference type="HOGENOM" id="CLU_2652889_0_0_11"/>
<dbReference type="eggNOG" id="ENOG5030VT9">
    <property type="taxonomic scope" value="Bacteria"/>
</dbReference>
<gene>
    <name evidence="2" type="ORF">SFUL_5540</name>
</gene>
<dbReference type="AlphaFoldDB" id="N0D3H9"/>
<organism evidence="2 3">
    <name type="scientific">Streptomyces microflavus DSM 40593</name>
    <dbReference type="NCBI Taxonomy" id="1303692"/>
    <lineage>
        <taxon>Bacteria</taxon>
        <taxon>Bacillati</taxon>
        <taxon>Actinomycetota</taxon>
        <taxon>Actinomycetes</taxon>
        <taxon>Kitasatosporales</taxon>
        <taxon>Streptomycetaceae</taxon>
        <taxon>Streptomyces</taxon>
    </lineage>
</organism>
<sequence length="76" mass="8415">MTVAARLDRARRHLDTPPPATVPGQLAVEVEHPPRPCEDGNPACGALPTRPYFCGPRCADHQPAITRPYYQPKRTQ</sequence>
<evidence type="ECO:0000313" key="3">
    <source>
        <dbReference type="Proteomes" id="UP000013304"/>
    </source>
</evidence>
<dbReference type="OrthoDB" id="4246507at2"/>
<dbReference type="Proteomes" id="UP000013304">
    <property type="component" value="Chromosome"/>
</dbReference>
<name>N0D3H9_STRMI</name>
<proteinExistence type="predicted"/>
<dbReference type="RefSeq" id="WP_015611731.1">
    <property type="nucleotide sequence ID" value="NC_021177.1"/>
</dbReference>
<evidence type="ECO:0000256" key="1">
    <source>
        <dbReference type="SAM" id="MobiDB-lite"/>
    </source>
</evidence>
<reference evidence="2 3" key="1">
    <citation type="submission" date="2013-04" db="EMBL/GenBank/DDBJ databases">
        <title>Complete genome sequence of Streptomyces fulvissimus.</title>
        <authorList>
            <person name="Myronovskyi M."/>
            <person name="Tokovenko B."/>
            <person name="Manderscheid N."/>
            <person name="Petzke L."/>
            <person name="Luzhetskyy A."/>
        </authorList>
    </citation>
    <scope>NUCLEOTIDE SEQUENCE [LARGE SCALE GENOMIC DNA]</scope>
    <source>
        <strain evidence="2 3">DSM 40593</strain>
    </source>
</reference>
<protein>
    <submittedName>
        <fullName evidence="2">LigA protein</fullName>
    </submittedName>
</protein>
<feature type="region of interest" description="Disordered" evidence="1">
    <location>
        <begin position="1"/>
        <end position="24"/>
    </location>
</feature>
<evidence type="ECO:0000313" key="2">
    <source>
        <dbReference type="EMBL" id="AGK80428.1"/>
    </source>
</evidence>
<dbReference type="EMBL" id="CP005080">
    <property type="protein sequence ID" value="AGK80428.1"/>
    <property type="molecule type" value="Genomic_DNA"/>
</dbReference>